<keyword evidence="12" id="KW-1185">Reference proteome</keyword>
<keyword evidence="6 8" id="KW-0238">DNA-binding</keyword>
<dbReference type="HAMAP" id="MF_00440">
    <property type="entry name" value="NrdR"/>
    <property type="match status" value="1"/>
</dbReference>
<accession>A0A1W1HA27</accession>
<comment type="cofactor">
    <cofactor evidence="8">
        <name>Zn(2+)</name>
        <dbReference type="ChEBI" id="CHEBI:29105"/>
    </cofactor>
    <text evidence="8">Binds 1 zinc ion.</text>
</comment>
<evidence type="ECO:0000259" key="10">
    <source>
        <dbReference type="PROSITE" id="PS51161"/>
    </source>
</evidence>
<evidence type="ECO:0000313" key="12">
    <source>
        <dbReference type="Proteomes" id="UP000191931"/>
    </source>
</evidence>
<feature type="domain" description="ATP-cone" evidence="10">
    <location>
        <begin position="49"/>
        <end position="139"/>
    </location>
</feature>
<keyword evidence="8" id="KW-0862">Zinc</keyword>
<dbReference type="InterPro" id="IPR055173">
    <property type="entry name" value="NrdR-like_N"/>
</dbReference>
<keyword evidence="5 8" id="KW-0805">Transcription regulation</keyword>
<dbReference type="GO" id="GO:0045892">
    <property type="term" value="P:negative regulation of DNA-templated transcription"/>
    <property type="evidence" value="ECO:0007669"/>
    <property type="project" value="UniProtKB-UniRule"/>
</dbReference>
<dbReference type="NCBIfam" id="TIGR00244">
    <property type="entry name" value="transcriptional regulator NrdR"/>
    <property type="match status" value="1"/>
</dbReference>
<feature type="region of interest" description="Disordered" evidence="9">
    <location>
        <begin position="155"/>
        <end position="177"/>
    </location>
</feature>
<reference evidence="11 12" key="1">
    <citation type="submission" date="2017-03" db="EMBL/GenBank/DDBJ databases">
        <authorList>
            <person name="Afonso C.L."/>
            <person name="Miller P.J."/>
            <person name="Scott M.A."/>
            <person name="Spackman E."/>
            <person name="Goraichik I."/>
            <person name="Dimitrov K.M."/>
            <person name="Suarez D.L."/>
            <person name="Swayne D.E."/>
        </authorList>
    </citation>
    <scope>NUCLEOTIDE SEQUENCE [LARGE SCALE GENOMIC DNA]</scope>
    <source>
        <strain evidence="11">PRJEB14757</strain>
    </source>
</reference>
<dbReference type="Proteomes" id="UP000191931">
    <property type="component" value="Unassembled WGS sequence"/>
</dbReference>
<dbReference type="EMBL" id="FWEV01000084">
    <property type="protein sequence ID" value="SLM29293.1"/>
    <property type="molecule type" value="Genomic_DNA"/>
</dbReference>
<dbReference type="RefSeq" id="WP_080806140.1">
    <property type="nucleotide sequence ID" value="NZ_LT828552.1"/>
</dbReference>
<dbReference type="PROSITE" id="PS51161">
    <property type="entry name" value="ATP_CONE"/>
    <property type="match status" value="1"/>
</dbReference>
<evidence type="ECO:0000256" key="6">
    <source>
        <dbReference type="ARBA" id="ARBA00023125"/>
    </source>
</evidence>
<gene>
    <name evidence="8 11" type="primary">nrdR</name>
    <name evidence="11" type="ORF">MTBBW1_1740023</name>
</gene>
<keyword evidence="3 8" id="KW-0863">Zinc-finger</keyword>
<evidence type="ECO:0000256" key="4">
    <source>
        <dbReference type="ARBA" id="ARBA00022840"/>
    </source>
</evidence>
<dbReference type="AlphaFoldDB" id="A0A1W1HA27"/>
<evidence type="ECO:0000256" key="9">
    <source>
        <dbReference type="SAM" id="MobiDB-lite"/>
    </source>
</evidence>
<evidence type="ECO:0000256" key="5">
    <source>
        <dbReference type="ARBA" id="ARBA00023015"/>
    </source>
</evidence>
<dbReference type="PANTHER" id="PTHR30455">
    <property type="entry name" value="TRANSCRIPTIONAL REPRESSOR NRDR"/>
    <property type="match status" value="1"/>
</dbReference>
<dbReference type="PANTHER" id="PTHR30455:SF2">
    <property type="entry name" value="TRANSCRIPTIONAL REPRESSOR NRDR"/>
    <property type="match status" value="1"/>
</dbReference>
<dbReference type="GO" id="GO:0005524">
    <property type="term" value="F:ATP binding"/>
    <property type="evidence" value="ECO:0007669"/>
    <property type="project" value="UniProtKB-UniRule"/>
</dbReference>
<dbReference type="OrthoDB" id="9807461at2"/>
<keyword evidence="1 8" id="KW-0678">Repressor</keyword>
<name>A0A1W1HA27_9BACT</name>
<comment type="function">
    <text evidence="8">Negatively regulates transcription of bacterial ribonucleotide reductase nrd genes and operons by binding to NrdR-boxes.</text>
</comment>
<evidence type="ECO:0000256" key="8">
    <source>
        <dbReference type="HAMAP-Rule" id="MF_00440"/>
    </source>
</evidence>
<keyword evidence="2 8" id="KW-0547">Nucleotide-binding</keyword>
<dbReference type="Pfam" id="PF03477">
    <property type="entry name" value="ATP-cone"/>
    <property type="match status" value="1"/>
</dbReference>
<evidence type="ECO:0000256" key="2">
    <source>
        <dbReference type="ARBA" id="ARBA00022741"/>
    </source>
</evidence>
<evidence type="ECO:0000313" key="11">
    <source>
        <dbReference type="EMBL" id="SLM29293.1"/>
    </source>
</evidence>
<sequence length="177" mass="20238">MKCPYCGKLNNRVIDSRLSRTETEVRRRRECQDCSRRFTTFETIEDVPVMIVKKDGRREEFVRGKIMAGIKKACGKRAISAAQIEDLVDTIERDLRDMNIKEISTRVVGEKIMEHLHRIDDVAYVRFASVYREFSSVDDFIEALKALNVPCETDHSVSTGNDKGGAFSVEQTDVRDG</sequence>
<dbReference type="GO" id="GO:0003677">
    <property type="term" value="F:DNA binding"/>
    <property type="evidence" value="ECO:0007669"/>
    <property type="project" value="UniProtKB-KW"/>
</dbReference>
<dbReference type="InterPro" id="IPR003796">
    <property type="entry name" value="RNR_NrdR-like"/>
</dbReference>
<keyword evidence="7 8" id="KW-0804">Transcription</keyword>
<evidence type="ECO:0000256" key="3">
    <source>
        <dbReference type="ARBA" id="ARBA00022771"/>
    </source>
</evidence>
<comment type="similarity">
    <text evidence="8">Belongs to the NrdR family.</text>
</comment>
<evidence type="ECO:0000256" key="1">
    <source>
        <dbReference type="ARBA" id="ARBA00022491"/>
    </source>
</evidence>
<dbReference type="InterPro" id="IPR005144">
    <property type="entry name" value="ATP-cone_dom"/>
</dbReference>
<dbReference type="Pfam" id="PF22811">
    <property type="entry name" value="Zn_ribbon_NrdR"/>
    <property type="match status" value="1"/>
</dbReference>
<protein>
    <recommendedName>
        <fullName evidence="8">Transcriptional repressor NrdR</fullName>
    </recommendedName>
</protein>
<evidence type="ECO:0000256" key="7">
    <source>
        <dbReference type="ARBA" id="ARBA00023163"/>
    </source>
</evidence>
<dbReference type="GO" id="GO:0008270">
    <property type="term" value="F:zinc ion binding"/>
    <property type="evidence" value="ECO:0007669"/>
    <property type="project" value="UniProtKB-UniRule"/>
</dbReference>
<organism evidence="11 12">
    <name type="scientific">Desulfamplus magnetovallimortis</name>
    <dbReference type="NCBI Taxonomy" id="1246637"/>
    <lineage>
        <taxon>Bacteria</taxon>
        <taxon>Pseudomonadati</taxon>
        <taxon>Thermodesulfobacteriota</taxon>
        <taxon>Desulfobacteria</taxon>
        <taxon>Desulfobacterales</taxon>
        <taxon>Desulfobacteraceae</taxon>
        <taxon>Desulfamplus</taxon>
    </lineage>
</organism>
<proteinExistence type="inferred from homology"/>
<feature type="zinc finger region" evidence="8">
    <location>
        <begin position="3"/>
        <end position="34"/>
    </location>
</feature>
<keyword evidence="8" id="KW-0479">Metal-binding</keyword>
<dbReference type="STRING" id="1246637.MTBBW1_1740023"/>
<keyword evidence="4 8" id="KW-0067">ATP-binding</keyword>